<evidence type="ECO:0000256" key="5">
    <source>
        <dbReference type="ARBA" id="ARBA00022989"/>
    </source>
</evidence>
<keyword evidence="6 7" id="KW-0472">Membrane</keyword>
<evidence type="ECO:0000256" key="7">
    <source>
        <dbReference type="SAM" id="Phobius"/>
    </source>
</evidence>
<evidence type="ECO:0000256" key="2">
    <source>
        <dbReference type="ARBA" id="ARBA00022448"/>
    </source>
</evidence>
<feature type="transmembrane region" description="Helical" evidence="7">
    <location>
        <begin position="49"/>
        <end position="69"/>
    </location>
</feature>
<comment type="caution">
    <text evidence="8">The sequence shown here is derived from an EMBL/GenBank/DDBJ whole genome shotgun (WGS) entry which is preliminary data.</text>
</comment>
<gene>
    <name evidence="8" type="ORF">Q664_48245</name>
</gene>
<feature type="transmembrane region" description="Helical" evidence="7">
    <location>
        <begin position="22"/>
        <end position="43"/>
    </location>
</feature>
<dbReference type="Gene3D" id="1.20.1250.20">
    <property type="entry name" value="MFS general substrate transporter like domains"/>
    <property type="match status" value="1"/>
</dbReference>
<sequence length="427" mass="44818">MSSPASAAPSVFRHRDFRLYQLARLCAVLAVQIESVAIGWQVYELTGSALALGYTGLAQFLPFLAFSLIGGQVADRVDRRIILAVCQGVMLLCSLLLLSFSLGHVRDVRFVYGVLVLFGTARAFYSPAGSAITAHLVPTEDLSRAIAVNSTTWQVATIAGPAVGGFLYQWVGATGSYVASASLCALTVVWILSLKVRTGQASSEAFSMSTLLAGFRFVRRQRLLLGSITLDLFAVLLGGAVALLPIYARDVLHTGPWGLGLLRGAPAAGAALVAVVLAMRPLGGRAGWKMFVSVAVFGAATLVFGVSRSLPLSVLALAVAGAADMVSVVVRHTLELMATPDEMRGRVGAVNMMCVGASNELGEFRAGAFAEHVGAVPAVVAGAVGTLVVVALWAWVFPELRRVDHLEEAARQPLPEDAEPEAVGTTS</sequence>
<reference evidence="8 9" key="1">
    <citation type="submission" date="2014-07" db="EMBL/GenBank/DDBJ databases">
        <title>Draft Genome Sequence of Gephyronic Acid Producer, Cystobacter violaceus Strain Cb vi76.</title>
        <authorList>
            <person name="Stevens D.C."/>
            <person name="Young J."/>
            <person name="Carmichael R."/>
            <person name="Tan J."/>
            <person name="Taylor R.E."/>
        </authorList>
    </citation>
    <scope>NUCLEOTIDE SEQUENCE [LARGE SCALE GENOMIC DNA]</scope>
    <source>
        <strain evidence="8 9">Cb vi76</strain>
    </source>
</reference>
<comment type="subcellular location">
    <subcellularLocation>
        <location evidence="1">Cell membrane</location>
        <topology evidence="1">Multi-pass membrane protein</topology>
    </subcellularLocation>
</comment>
<dbReference type="Pfam" id="PF05977">
    <property type="entry name" value="MFS_3"/>
    <property type="match status" value="1"/>
</dbReference>
<dbReference type="EMBL" id="JPMI01000378">
    <property type="protein sequence ID" value="KFA87466.1"/>
    <property type="molecule type" value="Genomic_DNA"/>
</dbReference>
<feature type="transmembrane region" description="Helical" evidence="7">
    <location>
        <begin position="373"/>
        <end position="396"/>
    </location>
</feature>
<keyword evidence="4 7" id="KW-0812">Transmembrane</keyword>
<keyword evidence="3" id="KW-1003">Cell membrane</keyword>
<dbReference type="RefSeq" id="WP_043412470.1">
    <property type="nucleotide sequence ID" value="NZ_JPMI01000378.1"/>
</dbReference>
<feature type="transmembrane region" description="Helical" evidence="7">
    <location>
        <begin position="260"/>
        <end position="279"/>
    </location>
</feature>
<feature type="transmembrane region" description="Helical" evidence="7">
    <location>
        <begin position="223"/>
        <end position="248"/>
    </location>
</feature>
<feature type="transmembrane region" description="Helical" evidence="7">
    <location>
        <begin position="286"/>
        <end position="306"/>
    </location>
</feature>
<feature type="transmembrane region" description="Helical" evidence="7">
    <location>
        <begin position="108"/>
        <end position="125"/>
    </location>
</feature>
<evidence type="ECO:0000313" key="9">
    <source>
        <dbReference type="Proteomes" id="UP000028547"/>
    </source>
</evidence>
<feature type="transmembrane region" description="Helical" evidence="7">
    <location>
        <begin position="177"/>
        <end position="194"/>
    </location>
</feature>
<dbReference type="PANTHER" id="PTHR23513:SF9">
    <property type="entry name" value="ENTEROBACTIN EXPORTER ENTS"/>
    <property type="match status" value="1"/>
</dbReference>
<evidence type="ECO:0000256" key="3">
    <source>
        <dbReference type="ARBA" id="ARBA00022475"/>
    </source>
</evidence>
<keyword evidence="2" id="KW-0813">Transport</keyword>
<organism evidence="8 9">
    <name type="scientific">Archangium violaceum Cb vi76</name>
    <dbReference type="NCBI Taxonomy" id="1406225"/>
    <lineage>
        <taxon>Bacteria</taxon>
        <taxon>Pseudomonadati</taxon>
        <taxon>Myxococcota</taxon>
        <taxon>Myxococcia</taxon>
        <taxon>Myxococcales</taxon>
        <taxon>Cystobacterineae</taxon>
        <taxon>Archangiaceae</taxon>
        <taxon>Archangium</taxon>
    </lineage>
</organism>
<proteinExistence type="predicted"/>
<evidence type="ECO:0000256" key="6">
    <source>
        <dbReference type="ARBA" id="ARBA00023136"/>
    </source>
</evidence>
<name>A0A084SG81_9BACT</name>
<evidence type="ECO:0000256" key="1">
    <source>
        <dbReference type="ARBA" id="ARBA00004651"/>
    </source>
</evidence>
<dbReference type="Proteomes" id="UP000028547">
    <property type="component" value="Unassembled WGS sequence"/>
</dbReference>
<dbReference type="PANTHER" id="PTHR23513">
    <property type="entry name" value="INTEGRAL MEMBRANE EFFLUX PROTEIN-RELATED"/>
    <property type="match status" value="1"/>
</dbReference>
<evidence type="ECO:0000256" key="4">
    <source>
        <dbReference type="ARBA" id="ARBA00022692"/>
    </source>
</evidence>
<dbReference type="SUPFAM" id="SSF103473">
    <property type="entry name" value="MFS general substrate transporter"/>
    <property type="match status" value="1"/>
</dbReference>
<feature type="transmembrane region" description="Helical" evidence="7">
    <location>
        <begin position="81"/>
        <end position="102"/>
    </location>
</feature>
<dbReference type="CDD" id="cd06173">
    <property type="entry name" value="MFS_MefA_like"/>
    <property type="match status" value="1"/>
</dbReference>
<dbReference type="InterPro" id="IPR010290">
    <property type="entry name" value="TM_effector"/>
</dbReference>
<evidence type="ECO:0000313" key="8">
    <source>
        <dbReference type="EMBL" id="KFA87466.1"/>
    </source>
</evidence>
<dbReference type="AlphaFoldDB" id="A0A084SG81"/>
<dbReference type="GO" id="GO:0005886">
    <property type="term" value="C:plasma membrane"/>
    <property type="evidence" value="ECO:0007669"/>
    <property type="project" value="UniProtKB-SubCell"/>
</dbReference>
<protein>
    <submittedName>
        <fullName evidence="8">MFS transporter</fullName>
    </submittedName>
</protein>
<dbReference type="InterPro" id="IPR036259">
    <property type="entry name" value="MFS_trans_sf"/>
</dbReference>
<accession>A0A084SG81</accession>
<keyword evidence="5 7" id="KW-1133">Transmembrane helix</keyword>